<dbReference type="KEGG" id="kphy:AOZ06_26810"/>
<proteinExistence type="predicted"/>
<dbReference type="Proteomes" id="UP000063699">
    <property type="component" value="Chromosome"/>
</dbReference>
<dbReference type="Pfam" id="PF21294">
    <property type="entry name" value="Polysacc_lyase_14"/>
    <property type="match status" value="1"/>
</dbReference>
<keyword evidence="3" id="KW-1185">Reference proteome</keyword>
<gene>
    <name evidence="2" type="ORF">AOZ06_26810</name>
</gene>
<organism evidence="2 3">
    <name type="scientific">Kibdelosporangium phytohabitans</name>
    <dbReference type="NCBI Taxonomy" id="860235"/>
    <lineage>
        <taxon>Bacteria</taxon>
        <taxon>Bacillati</taxon>
        <taxon>Actinomycetota</taxon>
        <taxon>Actinomycetes</taxon>
        <taxon>Pseudonocardiales</taxon>
        <taxon>Pseudonocardiaceae</taxon>
        <taxon>Kibdelosporangium</taxon>
    </lineage>
</organism>
<evidence type="ECO:0000313" key="2">
    <source>
        <dbReference type="EMBL" id="ALG10025.1"/>
    </source>
</evidence>
<protein>
    <recommendedName>
        <fullName evidence="1">Polysaccharide lyase 14 domain-containing protein</fullName>
    </recommendedName>
</protein>
<accession>A0A0N9I6F8</accession>
<evidence type="ECO:0000313" key="3">
    <source>
        <dbReference type="Proteomes" id="UP000063699"/>
    </source>
</evidence>
<feature type="domain" description="Polysaccharide lyase 14" evidence="1">
    <location>
        <begin position="31"/>
        <end position="110"/>
    </location>
</feature>
<evidence type="ECO:0000259" key="1">
    <source>
        <dbReference type="Pfam" id="PF21294"/>
    </source>
</evidence>
<sequence length="128" mass="13906">MDRHVRRLQLVLVAGKPGIDGRGESGLGNMKASGATLDVKYGKDSSAPSCTNCPTSGGGQFDQDLGQAGRSDPRNATTLYLRYRVRFPANFDWGLGGKLPGLYGGNHETPTWRRPGVRTGRTRARMVW</sequence>
<dbReference type="Gene3D" id="2.60.120.200">
    <property type="match status" value="1"/>
</dbReference>
<dbReference type="InterPro" id="IPR048958">
    <property type="entry name" value="Polysacc_lyase_14"/>
</dbReference>
<dbReference type="STRING" id="860235.AOZ06_26810"/>
<name>A0A0N9I6F8_9PSEU</name>
<reference evidence="2 3" key="1">
    <citation type="submission" date="2015-07" db="EMBL/GenBank/DDBJ databases">
        <title>Genome sequencing of Kibdelosporangium phytohabitans.</title>
        <authorList>
            <person name="Qin S."/>
            <person name="Xing K."/>
        </authorList>
    </citation>
    <scope>NUCLEOTIDE SEQUENCE [LARGE SCALE GENOMIC DNA]</scope>
    <source>
        <strain evidence="2 3">KLBMP1111</strain>
    </source>
</reference>
<dbReference type="AlphaFoldDB" id="A0A0N9I6F8"/>
<dbReference type="EMBL" id="CP012752">
    <property type="protein sequence ID" value="ALG10025.1"/>
    <property type="molecule type" value="Genomic_DNA"/>
</dbReference>